<dbReference type="Proteomes" id="UP000177870">
    <property type="component" value="Chromosome"/>
</dbReference>
<dbReference type="EMBL" id="CP017599">
    <property type="protein sequence ID" value="AOX00305.1"/>
    <property type="molecule type" value="Genomic_DNA"/>
</dbReference>
<evidence type="ECO:0000256" key="2">
    <source>
        <dbReference type="SAM" id="MobiDB-lite"/>
    </source>
</evidence>
<dbReference type="KEGG" id="mpro:BJP34_13335"/>
<dbReference type="InterPro" id="IPR038673">
    <property type="entry name" value="OprB_sf"/>
</dbReference>
<gene>
    <name evidence="3" type="ORF">BJP34_13335</name>
</gene>
<evidence type="ECO:0008006" key="5">
    <source>
        <dbReference type="Google" id="ProtNLM"/>
    </source>
</evidence>
<feature type="compositionally biased region" description="Polar residues" evidence="2">
    <location>
        <begin position="887"/>
        <end position="901"/>
    </location>
</feature>
<feature type="compositionally biased region" description="Polar residues" evidence="2">
    <location>
        <begin position="127"/>
        <end position="141"/>
    </location>
</feature>
<feature type="compositionally biased region" description="Polar residues" evidence="2">
    <location>
        <begin position="321"/>
        <end position="339"/>
    </location>
</feature>
<sequence length="1241" mass="134569">MSRQKPSPFLERRQGLQKGLIRQKTPTIHQTTSQCLRWIVKNVLLWMQLLSTGSFVVVWMLSFSAIEPAQATRLSKHTKFLEQLRTNQSKDSEQSISEESEQVTQTKILALGKLESQQETIPEPIKTQRSSARRSNSTRKLTSAVPPHVLPQTEQSAKPAAKRKLGSRQSRATPEALPTLLKTKESAQPSSSVTRRKLPLSRLQQQKLAKRDSTTKAVSAPLKTQSSATPRTASQKNVKKTVAAPIQPTAKAQPEEIAKVIPARPKGKKSALLSSNGRENRTTLAQPRGNRQEGQRTKPKFRSPYARSRARSIPPFGKAQTLASSNISTSKPNITTSKKVGSRIPELSQQPQKPGKLELKPGHRHGLPKSSLPNKTKVSHRPNPEATSKLGSPVPESSELNARKAANSKLATQKQSADTKADRKIDQLALTPSPQKPLVSSSTLNLEQIDLTFTEFKLSQLLPYGSSSSVDLEGVLPANWSNCQTNTACNQLLPSLIPKLVPNSPNSSSNQQTTSQAKTQPLAVPTDPIPSNAGKLPNKFKQLPPSPPSLPEQLGQGTATPLFLNNYQNQAVGQLPVFPQTKTPASLPALPNSMPLGSNTPNPNWGYLPYVPQTVLLMPMMPGVSGTMPLGTSMGRNNGLSGQVPYVPQTVLLMPTAGFGMSTPQGINSYSPSYNPRYNPGLGQLPYLRTTPAPLPAPVNPIPMGGTTYNPGFGQLPYPRPMPAPLPAPVNPMPMRGSPYNSGLGQLPYLRSSPAPRPVVPINPIPIGGSSYGLGLGQVPYLNNIPGQVPGQFMAIPVVPNPNMPRLSQSPFPATPPGQMPGQFMPIPVVPNPNMPGFGQSPFPATPQPPLPGQVTPIPVVPNPNTPGFGQVPFFQPALQPWPPAPNSNLNRPTSPPTAQSPGRPLLPSTALTPGSLRFQGSFVNQGENSVARARLDGNYVLTPQFLFGATLDLTSENDQLVDSPNEGATINQLFFTAAPASTLPTLRFSVGQLDLTSYFDRNSFAKDGVSHFFNPVFQTNPALSATAIASRPGLLVNWAVTDNIEGKVALFSSAESLERFDLNGLAGEIGLRYDNVIVRGTYASGRDGGANSGFREIFSIERGRDDFGINKNDDEEAFGVNGEVFIPELKMGIFGRYGVYRNRDLDEEGNTFSFGITFLDLFSKNDRVGLAYGRDLSNEELRQENGDDVPDVLELYYDFQFLPNVRLGFSLQQRNSLKETFAGFRLKTDFDVTPRGRLSQ</sequence>
<feature type="region of interest" description="Disordered" evidence="2">
    <location>
        <begin position="500"/>
        <end position="554"/>
    </location>
</feature>
<dbReference type="OrthoDB" id="9903037at2"/>
<comment type="similarity">
    <text evidence="1">Belongs to the OprB family.</text>
</comment>
<accession>A0A1D8TRR7</accession>
<organism evidence="3 4">
    <name type="scientific">Moorena producens PAL-8-15-08-1</name>
    <dbReference type="NCBI Taxonomy" id="1458985"/>
    <lineage>
        <taxon>Bacteria</taxon>
        <taxon>Bacillati</taxon>
        <taxon>Cyanobacteriota</taxon>
        <taxon>Cyanophyceae</taxon>
        <taxon>Coleofasciculales</taxon>
        <taxon>Coleofasciculaceae</taxon>
        <taxon>Moorena</taxon>
    </lineage>
</organism>
<evidence type="ECO:0000313" key="4">
    <source>
        <dbReference type="Proteomes" id="UP000177870"/>
    </source>
</evidence>
<protein>
    <recommendedName>
        <fullName evidence="5">Porin</fullName>
    </recommendedName>
</protein>
<dbReference type="Gene3D" id="2.40.160.180">
    <property type="entry name" value="Carbohydrate-selective porin OprB"/>
    <property type="match status" value="1"/>
</dbReference>
<feature type="region of interest" description="Disordered" evidence="2">
    <location>
        <begin position="875"/>
        <end position="912"/>
    </location>
</feature>
<feature type="compositionally biased region" description="Low complexity" evidence="2">
    <location>
        <begin position="502"/>
        <end position="516"/>
    </location>
</feature>
<feature type="compositionally biased region" description="Polar residues" evidence="2">
    <location>
        <begin position="272"/>
        <end position="285"/>
    </location>
</feature>
<evidence type="ECO:0000256" key="1">
    <source>
        <dbReference type="ARBA" id="ARBA00008769"/>
    </source>
</evidence>
<feature type="region of interest" description="Disordered" evidence="2">
    <location>
        <begin position="119"/>
        <end position="423"/>
    </location>
</feature>
<dbReference type="STRING" id="1458985.BJP34_13335"/>
<evidence type="ECO:0000313" key="3">
    <source>
        <dbReference type="EMBL" id="AOX00305.1"/>
    </source>
</evidence>
<name>A0A1D8TRR7_9CYAN</name>
<feature type="compositionally biased region" description="Polar residues" evidence="2">
    <location>
        <begin position="222"/>
        <end position="236"/>
    </location>
</feature>
<reference evidence="4" key="1">
    <citation type="submission" date="2016-10" db="EMBL/GenBank/DDBJ databases">
        <title>Comparative genomics uncovers the prolific and rare metabolic potential of the cyanobacterial genus Moorea.</title>
        <authorList>
            <person name="Leao T."/>
            <person name="Castelao G."/>
            <person name="Korobeynikov A."/>
            <person name="Monroe E.A."/>
            <person name="Podell S."/>
            <person name="Glukhov E."/>
            <person name="Allen E."/>
            <person name="Gerwick W.H."/>
            <person name="Gerwick L."/>
        </authorList>
    </citation>
    <scope>NUCLEOTIDE SEQUENCE [LARGE SCALE GENOMIC DNA]</scope>
    <source>
        <strain evidence="4">PAL-8-15-08-1</strain>
    </source>
</reference>
<proteinExistence type="inferred from homology"/>
<dbReference type="AlphaFoldDB" id="A0A1D8TRR7"/>
<dbReference type="RefSeq" id="WP_070392768.1">
    <property type="nucleotide sequence ID" value="NZ_CP017599.1"/>
</dbReference>